<evidence type="ECO:0000313" key="1">
    <source>
        <dbReference type="EMBL" id="MBB3208853.1"/>
    </source>
</evidence>
<name>A0A7W5H7X0_9BACT</name>
<sequence>MNNTFVKKFQSQRNRLISRLIGNRPRTHARIPIVVAAILFMANACVARDYLVDSQQAFDELKGATFEPGDVIQFQHGQRFEGMFAPSGSGSIDAPIRIEAIGSGPRPRIDAGGKHRAGVLLKNVDHWEVSGLEITNTDGSPDDQGDLFGVYVLLEGVDRVFRHIYLDDCHIHDINGLVAGKRRGGIHVHVTKCRAASVDDLRITNNRIVRIGGVGIGNDSSCARVAWSRRDRGAENLWTNVYVADNFIDRTGRNCIIARVSKDAVYERNVAANSSRYDTGHSIFCFNTDGIRIQHNEAYGNVGDESMDRGGFDADYNCINTYIQYNYSHDNMWFCGIMKRRNRNVVIRYNISQNERKGLYFYGFERERLAEDIHIYNNTHFTRKGLHVQVFPENRTPLNTRFENNVFYFEDEATWGKNASGINTTFQNNLYFNINPYPADESPVLANPLFENPGRAGTNVDLTKMKSLLGYRLQRGSPGINQARLLNVRSKELRDFFGKPVNPNSANLGAVQ</sequence>
<dbReference type="SMART" id="SM00710">
    <property type="entry name" value="PbH1"/>
    <property type="match status" value="6"/>
</dbReference>
<comment type="caution">
    <text evidence="1">The sequence shown here is derived from an EMBL/GenBank/DDBJ whole genome shotgun (WGS) entry which is preliminary data.</text>
</comment>
<organism evidence="1 2">
    <name type="scientific">Aporhodopirellula rubra</name>
    <dbReference type="NCBI Taxonomy" id="980271"/>
    <lineage>
        <taxon>Bacteria</taxon>
        <taxon>Pseudomonadati</taxon>
        <taxon>Planctomycetota</taxon>
        <taxon>Planctomycetia</taxon>
        <taxon>Pirellulales</taxon>
        <taxon>Pirellulaceae</taxon>
        <taxon>Aporhodopirellula</taxon>
    </lineage>
</organism>
<dbReference type="InterPro" id="IPR006626">
    <property type="entry name" value="PbH1"/>
</dbReference>
<accession>A0A7W5H7X0</accession>
<proteinExistence type="predicted"/>
<dbReference type="RefSeq" id="WP_246420549.1">
    <property type="nucleotide sequence ID" value="NZ_JACHXU010000018.1"/>
</dbReference>
<dbReference type="AlphaFoldDB" id="A0A7W5H7X0"/>
<dbReference type="InterPro" id="IPR011050">
    <property type="entry name" value="Pectin_lyase_fold/virulence"/>
</dbReference>
<reference evidence="1 2" key="1">
    <citation type="submission" date="2020-08" db="EMBL/GenBank/DDBJ databases">
        <title>Genomic Encyclopedia of Type Strains, Phase III (KMG-III): the genomes of soil and plant-associated and newly described type strains.</title>
        <authorList>
            <person name="Whitman W."/>
        </authorList>
    </citation>
    <scope>NUCLEOTIDE SEQUENCE [LARGE SCALE GENOMIC DNA]</scope>
    <source>
        <strain evidence="1 2">CECT 8075</strain>
    </source>
</reference>
<evidence type="ECO:0000313" key="2">
    <source>
        <dbReference type="Proteomes" id="UP000536179"/>
    </source>
</evidence>
<protein>
    <recommendedName>
        <fullName evidence="3">Right handed beta helix domain-containing protein</fullName>
    </recommendedName>
</protein>
<keyword evidence="2" id="KW-1185">Reference proteome</keyword>
<dbReference type="Proteomes" id="UP000536179">
    <property type="component" value="Unassembled WGS sequence"/>
</dbReference>
<dbReference type="InterPro" id="IPR012334">
    <property type="entry name" value="Pectin_lyas_fold"/>
</dbReference>
<dbReference type="Gene3D" id="2.160.20.10">
    <property type="entry name" value="Single-stranded right-handed beta-helix, Pectin lyase-like"/>
    <property type="match status" value="1"/>
</dbReference>
<dbReference type="SUPFAM" id="SSF51126">
    <property type="entry name" value="Pectin lyase-like"/>
    <property type="match status" value="1"/>
</dbReference>
<gene>
    <name evidence="1" type="ORF">FHS27_004686</name>
</gene>
<evidence type="ECO:0008006" key="3">
    <source>
        <dbReference type="Google" id="ProtNLM"/>
    </source>
</evidence>
<dbReference type="EMBL" id="JACHXU010000018">
    <property type="protein sequence ID" value="MBB3208853.1"/>
    <property type="molecule type" value="Genomic_DNA"/>
</dbReference>